<accession>A0ABN9SN20</accession>
<feature type="transmembrane region" description="Helical" evidence="1">
    <location>
        <begin position="142"/>
        <end position="159"/>
    </location>
</feature>
<protein>
    <submittedName>
        <fullName evidence="2">Uncharacterized protein</fullName>
    </submittedName>
</protein>
<feature type="transmembrane region" description="Helical" evidence="1">
    <location>
        <begin position="266"/>
        <end position="290"/>
    </location>
</feature>
<name>A0ABN9SN20_9DINO</name>
<keyword evidence="1" id="KW-0472">Membrane</keyword>
<feature type="transmembrane region" description="Helical" evidence="1">
    <location>
        <begin position="13"/>
        <end position="33"/>
    </location>
</feature>
<feature type="transmembrane region" description="Helical" evidence="1">
    <location>
        <begin position="118"/>
        <end position="136"/>
    </location>
</feature>
<evidence type="ECO:0000256" key="1">
    <source>
        <dbReference type="SAM" id="Phobius"/>
    </source>
</evidence>
<feature type="transmembrane region" description="Helical" evidence="1">
    <location>
        <begin position="413"/>
        <end position="429"/>
    </location>
</feature>
<evidence type="ECO:0000313" key="3">
    <source>
        <dbReference type="Proteomes" id="UP001189429"/>
    </source>
</evidence>
<feature type="transmembrane region" description="Helical" evidence="1">
    <location>
        <begin position="45"/>
        <end position="64"/>
    </location>
</feature>
<reference evidence="2" key="1">
    <citation type="submission" date="2023-10" db="EMBL/GenBank/DDBJ databases">
        <authorList>
            <person name="Chen Y."/>
            <person name="Shah S."/>
            <person name="Dougan E. K."/>
            <person name="Thang M."/>
            <person name="Chan C."/>
        </authorList>
    </citation>
    <scope>NUCLEOTIDE SEQUENCE [LARGE SCALE GENOMIC DNA]</scope>
</reference>
<keyword evidence="3" id="KW-1185">Reference proteome</keyword>
<evidence type="ECO:0000313" key="2">
    <source>
        <dbReference type="EMBL" id="CAK0833207.1"/>
    </source>
</evidence>
<feature type="transmembrane region" description="Helical" evidence="1">
    <location>
        <begin position="302"/>
        <end position="321"/>
    </location>
</feature>
<comment type="caution">
    <text evidence="2">The sequence shown here is derived from an EMBL/GenBank/DDBJ whole genome shotgun (WGS) entry which is preliminary data.</text>
</comment>
<dbReference type="Proteomes" id="UP001189429">
    <property type="component" value="Unassembled WGS sequence"/>
</dbReference>
<organism evidence="2 3">
    <name type="scientific">Prorocentrum cordatum</name>
    <dbReference type="NCBI Taxonomy" id="2364126"/>
    <lineage>
        <taxon>Eukaryota</taxon>
        <taxon>Sar</taxon>
        <taxon>Alveolata</taxon>
        <taxon>Dinophyceae</taxon>
        <taxon>Prorocentrales</taxon>
        <taxon>Prorocentraceae</taxon>
        <taxon>Prorocentrum</taxon>
    </lineage>
</organism>
<feature type="transmembrane region" description="Helical" evidence="1">
    <location>
        <begin position="386"/>
        <end position="406"/>
    </location>
</feature>
<dbReference type="PANTHER" id="PTHR31610">
    <property type="entry name" value="SLR0360 PROTEIN"/>
    <property type="match status" value="1"/>
</dbReference>
<sequence length="516" mass="55434">MDDFISDLIYGKILNGMCITMVFGNVYYAWMALRMMKSDGRTDHMCMPYGVNTAAAFAFVFNIMAVAARDAKEDGMTWEEGINYAWKVTTVANLAAGFIAALVGFAGPAIMKVAPKPALLIALAGVGLTHLGIAQLMKVFSAGHLGFVPLATAVLGYFVGVKFNPIPNAVMIMLSGAFMGWFFSSGWPEDTVNKDGGTWQAVKNAGSIFSIYLPQPLDAQAFLEIPEVAIENLSVILPVAFVGAINTLVSVYNAHEAGDPYSVKEALVIDGCTTIVSALFGSPFGTCVFCSHKPLKRAGGTIYYSFFNCGLFCFMCLTGQFSMVAALVPPYAIAPIVLFIGLAINQDAFGNIENRHLPAAIIGLMPAIADWANSQMTGTRNPTLEALGYGSLLSAIIFTALVVFAINGNFLQCSIWSLVGALLATFGIVHQPRADLTFRTFTGKKGAFGVSQCAFMLGYLSLAAVFAALDYLQRQGNPRVPEKKLDPSEAETQEEIVMELVRVRTKSTLNESFIGQ</sequence>
<dbReference type="PANTHER" id="PTHR31610:SF0">
    <property type="entry name" value="SLC26A_SULP TRANSPORTER DOMAIN-CONTAINING PROTEIN"/>
    <property type="match status" value="1"/>
</dbReference>
<feature type="transmembrane region" description="Helical" evidence="1">
    <location>
        <begin position="357"/>
        <end position="374"/>
    </location>
</feature>
<feature type="transmembrane region" description="Helical" evidence="1">
    <location>
        <begin position="449"/>
        <end position="469"/>
    </location>
</feature>
<feature type="transmembrane region" description="Helical" evidence="1">
    <location>
        <begin position="327"/>
        <end position="345"/>
    </location>
</feature>
<dbReference type="EMBL" id="CAUYUJ010012080">
    <property type="protein sequence ID" value="CAK0833207.1"/>
    <property type="molecule type" value="Genomic_DNA"/>
</dbReference>
<keyword evidence="1" id="KW-1133">Transmembrane helix</keyword>
<gene>
    <name evidence="2" type="ORF">PCOR1329_LOCUS30977</name>
</gene>
<keyword evidence="1" id="KW-0812">Transmembrane</keyword>
<feature type="transmembrane region" description="Helical" evidence="1">
    <location>
        <begin position="84"/>
        <end position="106"/>
    </location>
</feature>
<proteinExistence type="predicted"/>